<organism evidence="1 2">
    <name type="scientific">Caenorhabditis remanei</name>
    <name type="common">Caenorhabditis vulgaris</name>
    <dbReference type="NCBI Taxonomy" id="31234"/>
    <lineage>
        <taxon>Eukaryota</taxon>
        <taxon>Metazoa</taxon>
        <taxon>Ecdysozoa</taxon>
        <taxon>Nematoda</taxon>
        <taxon>Chromadorea</taxon>
        <taxon>Rhabditida</taxon>
        <taxon>Rhabditina</taxon>
        <taxon>Rhabditomorpha</taxon>
        <taxon>Rhabditoidea</taxon>
        <taxon>Rhabditidae</taxon>
        <taxon>Peloderinae</taxon>
        <taxon>Caenorhabditis</taxon>
    </lineage>
</organism>
<evidence type="ECO:0000313" key="2">
    <source>
        <dbReference type="Proteomes" id="UP000483820"/>
    </source>
</evidence>
<name>A0A6A5H2D3_CAERE</name>
<dbReference type="EMBL" id="WUAV01000003">
    <property type="protein sequence ID" value="KAF1761990.1"/>
    <property type="molecule type" value="Genomic_DNA"/>
</dbReference>
<comment type="caution">
    <text evidence="1">The sequence shown here is derived from an EMBL/GenBank/DDBJ whole genome shotgun (WGS) entry which is preliminary data.</text>
</comment>
<dbReference type="Proteomes" id="UP000483820">
    <property type="component" value="Chromosome III"/>
</dbReference>
<accession>A0A6A5H2D3</accession>
<reference evidence="1 2" key="1">
    <citation type="submission" date="2019-12" db="EMBL/GenBank/DDBJ databases">
        <title>Chromosome-level assembly of the Caenorhabditis remanei genome.</title>
        <authorList>
            <person name="Teterina A.A."/>
            <person name="Willis J.H."/>
            <person name="Phillips P.C."/>
        </authorList>
    </citation>
    <scope>NUCLEOTIDE SEQUENCE [LARGE SCALE GENOMIC DNA]</scope>
    <source>
        <strain evidence="1 2">PX506</strain>
        <tissue evidence="1">Whole organism</tissue>
    </source>
</reference>
<proteinExistence type="predicted"/>
<dbReference type="CTD" id="9802594"/>
<dbReference type="GeneID" id="9802594"/>
<dbReference type="AlphaFoldDB" id="A0A6A5H2D3"/>
<gene>
    <name evidence="1" type="ORF">GCK72_010250</name>
</gene>
<dbReference type="KEGG" id="crq:GCK72_010250"/>
<dbReference type="RefSeq" id="XP_053587342.1">
    <property type="nucleotide sequence ID" value="XM_053727765.1"/>
</dbReference>
<sequence length="396" mass="45520">MIENIQETDNSNQLTENYKDFEKTLPSDAALNVRKWMNIGYRLYVNMLDNSEFSFVLSFPQMISQLSFLMTVCQEKTTGLQTEFGWDATSGELAHQFQGNFENRVVVNVWEEETINMDATMKPEDKLNKASEIEKKTPILVWISHMNIALDPAVFDVKFLYLLNEKPYFRITATPTISVREIESEMPWDMIIVPCVSDSLCFVLIYNFSRNLSTFEGLRIHINEHRPSAPCVVRKCSRKLNKTGGETDQRGLVEKTKKHIYIPHWDETNFLPNRFAELLQKVVDMEETFTEGGFGDLAHGRAVPSPGENANKISHLQNFSTFGFVNSPSTRKVPEESNDESEIEKVPFPFCAILWDTNRHVPVYMGKITGKCVTQVGPVLKKSWWERLSGYFKPTE</sequence>
<protein>
    <submittedName>
        <fullName evidence="1">Uncharacterized protein</fullName>
    </submittedName>
</protein>
<evidence type="ECO:0000313" key="1">
    <source>
        <dbReference type="EMBL" id="KAF1761990.1"/>
    </source>
</evidence>